<comment type="caution">
    <text evidence="1">The sequence shown here is derived from an EMBL/GenBank/DDBJ whole genome shotgun (WGS) entry which is preliminary data.</text>
</comment>
<evidence type="ECO:0000313" key="1">
    <source>
        <dbReference type="EMBL" id="PSR54620.1"/>
    </source>
</evidence>
<dbReference type="EMBL" id="PYFT01000001">
    <property type="protein sequence ID" value="PSR54620.1"/>
    <property type="molecule type" value="Genomic_DNA"/>
</dbReference>
<dbReference type="Proteomes" id="UP000240357">
    <property type="component" value="Unassembled WGS sequence"/>
</dbReference>
<dbReference type="SUPFAM" id="SSF81301">
    <property type="entry name" value="Nucleotidyltransferase"/>
    <property type="match status" value="1"/>
</dbReference>
<reference evidence="1 2" key="1">
    <citation type="submission" date="2018-03" db="EMBL/GenBank/DDBJ databases">
        <title>Adhaeribacter sp. HMF7605 Genome sequencing and assembly.</title>
        <authorList>
            <person name="Kang H."/>
            <person name="Kang J."/>
            <person name="Cha I."/>
            <person name="Kim H."/>
            <person name="Joh K."/>
        </authorList>
    </citation>
    <scope>NUCLEOTIDE SEQUENCE [LARGE SCALE GENOMIC DNA]</scope>
    <source>
        <strain evidence="1 2">HMF7605</strain>
    </source>
</reference>
<dbReference type="Gene3D" id="3.30.460.40">
    <property type="match status" value="1"/>
</dbReference>
<dbReference type="InterPro" id="IPR018700">
    <property type="entry name" value="DUF2204"/>
</dbReference>
<accession>A0A2T2YGJ8</accession>
<dbReference type="AlphaFoldDB" id="A0A2T2YGJ8"/>
<gene>
    <name evidence="1" type="ORF">AHMF7605_14445</name>
</gene>
<keyword evidence="2" id="KW-1185">Reference proteome</keyword>
<proteinExistence type="predicted"/>
<protein>
    <recommendedName>
        <fullName evidence="3">Nucleotidyltransferase</fullName>
    </recommendedName>
</protein>
<dbReference type="Pfam" id="PF09970">
    <property type="entry name" value="DUF2204"/>
    <property type="match status" value="1"/>
</dbReference>
<dbReference type="RefSeq" id="WP_106930448.1">
    <property type="nucleotide sequence ID" value="NZ_PYFT01000001.1"/>
</dbReference>
<organism evidence="1 2">
    <name type="scientific">Adhaeribacter arboris</name>
    <dbReference type="NCBI Taxonomy" id="2072846"/>
    <lineage>
        <taxon>Bacteria</taxon>
        <taxon>Pseudomonadati</taxon>
        <taxon>Bacteroidota</taxon>
        <taxon>Cytophagia</taxon>
        <taxon>Cytophagales</taxon>
        <taxon>Hymenobacteraceae</taxon>
        <taxon>Adhaeribacter</taxon>
    </lineage>
</organism>
<name>A0A2T2YGJ8_9BACT</name>
<sequence length="246" mass="28682">MIQEDELQTAAHNFFAEALRLLSESEIPFLVGGGLALRQYTGIIRDLKDLDLFCKAGDYARILKFFAEHGFATELTDVRWLAKVYKNNYYIDIIFNTVNNICTVDDTWFDHAVAGEAYGVTIKFIPAEELLWCKVYVQNRERYDGADVNHIIVKHGHLLDWNRIWTRLEQHWHLLLAQVLLFQFVYPTERDLVPRWLFDTLIEKAKGQFDLPLPVEKVCLGPIIDQTQYRTDIVDAEYKVITIKTV</sequence>
<evidence type="ECO:0008006" key="3">
    <source>
        <dbReference type="Google" id="ProtNLM"/>
    </source>
</evidence>
<evidence type="ECO:0000313" key="2">
    <source>
        <dbReference type="Proteomes" id="UP000240357"/>
    </source>
</evidence>
<dbReference type="OrthoDB" id="9782533at2"/>
<dbReference type="InterPro" id="IPR043519">
    <property type="entry name" value="NT_sf"/>
</dbReference>